<organism evidence="2 3">
    <name type="scientific">Haloferax chudinovii</name>
    <dbReference type="NCBI Taxonomy" id="1109010"/>
    <lineage>
        <taxon>Archaea</taxon>
        <taxon>Methanobacteriati</taxon>
        <taxon>Methanobacteriota</taxon>
        <taxon>Stenosarchaea group</taxon>
        <taxon>Halobacteria</taxon>
        <taxon>Halobacteriales</taxon>
        <taxon>Haloferacaceae</taxon>
        <taxon>Haloferax</taxon>
    </lineage>
</organism>
<reference evidence="2 3" key="1">
    <citation type="journal article" date="2019" name="Int. J. Syst. Evol. Microbiol.">
        <title>The Global Catalogue of Microorganisms (GCM) 10K type strain sequencing project: providing services to taxonomists for standard genome sequencing and annotation.</title>
        <authorList>
            <consortium name="The Broad Institute Genomics Platform"/>
            <consortium name="The Broad Institute Genome Sequencing Center for Infectious Disease"/>
            <person name="Wu L."/>
            <person name="Ma J."/>
        </authorList>
    </citation>
    <scope>NUCLEOTIDE SEQUENCE [LARGE SCALE GENOMIC DNA]</scope>
    <source>
        <strain evidence="2 3">DSM 26526</strain>
    </source>
</reference>
<evidence type="ECO:0000256" key="1">
    <source>
        <dbReference type="SAM" id="MobiDB-lite"/>
    </source>
</evidence>
<keyword evidence="3" id="KW-1185">Reference proteome</keyword>
<dbReference type="RefSeq" id="WP_390242613.1">
    <property type="nucleotide sequence ID" value="NZ_JBHTAB010000001.1"/>
</dbReference>
<dbReference type="AlphaFoldDB" id="A0ABD5XIU8"/>
<gene>
    <name evidence="2" type="ORF">ACFQI8_02430</name>
</gene>
<evidence type="ECO:0000313" key="2">
    <source>
        <dbReference type="EMBL" id="MFC7128252.1"/>
    </source>
</evidence>
<accession>A0ABD5XIU8</accession>
<proteinExistence type="predicted"/>
<feature type="region of interest" description="Disordered" evidence="1">
    <location>
        <begin position="32"/>
        <end position="92"/>
    </location>
</feature>
<protein>
    <submittedName>
        <fullName evidence="2">Uncharacterized protein</fullName>
    </submittedName>
</protein>
<comment type="caution">
    <text evidence="2">The sequence shown here is derived from an EMBL/GenBank/DDBJ whole genome shotgun (WGS) entry which is preliminary data.</text>
</comment>
<sequence length="205" mass="21315">MRRTLLVAATVLVLLTVGLSAAFVTGVGPFADTTSDDDSDGAFPTRTTAPPNDDSGDSGGSDNIDTGGNDTGGNDTGRTDSGGDAAATESVPPFAVAVDDIEKCGRTCRDVTSTITNQQDAGSSGVTVYSRIFVGNGTDPDDEVWRGSQAVGDLAAGESYTTTKRVKLSYSEAFAVRQADGWITVQTTIETDDRTLTYTEQRHVA</sequence>
<dbReference type="EMBL" id="JBHTAB010000001">
    <property type="protein sequence ID" value="MFC7128252.1"/>
    <property type="molecule type" value="Genomic_DNA"/>
</dbReference>
<name>A0ABD5XIU8_9EURY</name>
<evidence type="ECO:0000313" key="3">
    <source>
        <dbReference type="Proteomes" id="UP001596460"/>
    </source>
</evidence>
<dbReference type="Proteomes" id="UP001596460">
    <property type="component" value="Unassembled WGS sequence"/>
</dbReference>